<keyword evidence="5 6" id="KW-0472">Membrane</keyword>
<comment type="subcellular location">
    <subcellularLocation>
        <location evidence="1">Membrane</location>
        <topology evidence="1">Multi-pass membrane protein</topology>
    </subcellularLocation>
</comment>
<dbReference type="Proteomes" id="UP000094329">
    <property type="component" value="Unassembled WGS sequence"/>
</dbReference>
<dbReference type="RefSeq" id="WP_069313736.1">
    <property type="nucleotide sequence ID" value="NZ_MDTU01000001.1"/>
</dbReference>
<feature type="transmembrane region" description="Helical" evidence="6">
    <location>
        <begin position="136"/>
        <end position="155"/>
    </location>
</feature>
<evidence type="ECO:0000256" key="1">
    <source>
        <dbReference type="ARBA" id="ARBA00004141"/>
    </source>
</evidence>
<proteinExistence type="predicted"/>
<evidence type="ECO:0008006" key="9">
    <source>
        <dbReference type="Google" id="ProtNLM"/>
    </source>
</evidence>
<evidence type="ECO:0000256" key="5">
    <source>
        <dbReference type="ARBA" id="ARBA00023136"/>
    </source>
</evidence>
<evidence type="ECO:0000256" key="3">
    <source>
        <dbReference type="ARBA" id="ARBA00022692"/>
    </source>
</evidence>
<keyword evidence="8" id="KW-1185">Reference proteome</keyword>
<dbReference type="EMBL" id="MDTU01000001">
    <property type="protein sequence ID" value="ODN43940.1"/>
    <property type="molecule type" value="Genomic_DNA"/>
</dbReference>
<organism evidence="7 8">
    <name type="scientific">Piscirickettsia litoralis</name>
    <dbReference type="NCBI Taxonomy" id="1891921"/>
    <lineage>
        <taxon>Bacteria</taxon>
        <taxon>Pseudomonadati</taxon>
        <taxon>Pseudomonadota</taxon>
        <taxon>Gammaproteobacteria</taxon>
        <taxon>Thiotrichales</taxon>
        <taxon>Piscirickettsiaceae</taxon>
        <taxon>Piscirickettsia</taxon>
    </lineage>
</organism>
<dbReference type="SUPFAM" id="SSF103473">
    <property type="entry name" value="MFS general substrate transporter"/>
    <property type="match status" value="1"/>
</dbReference>
<dbReference type="PANTHER" id="PTHR42718">
    <property type="entry name" value="MAJOR FACILITATOR SUPERFAMILY MULTIDRUG TRANSPORTER MFSC"/>
    <property type="match status" value="1"/>
</dbReference>
<feature type="transmembrane region" description="Helical" evidence="6">
    <location>
        <begin position="64"/>
        <end position="82"/>
    </location>
</feature>
<dbReference type="InterPro" id="IPR036259">
    <property type="entry name" value="MFS_trans_sf"/>
</dbReference>
<evidence type="ECO:0000256" key="4">
    <source>
        <dbReference type="ARBA" id="ARBA00022989"/>
    </source>
</evidence>
<dbReference type="Pfam" id="PF07690">
    <property type="entry name" value="MFS_1"/>
    <property type="match status" value="1"/>
</dbReference>
<feature type="transmembrane region" description="Helical" evidence="6">
    <location>
        <begin position="102"/>
        <end position="124"/>
    </location>
</feature>
<gene>
    <name evidence="7" type="ORF">BGC07_14920</name>
</gene>
<keyword evidence="4 6" id="KW-1133">Transmembrane helix</keyword>
<evidence type="ECO:0000256" key="2">
    <source>
        <dbReference type="ARBA" id="ARBA00022448"/>
    </source>
</evidence>
<feature type="transmembrane region" description="Helical" evidence="6">
    <location>
        <begin position="193"/>
        <end position="216"/>
    </location>
</feature>
<feature type="transmembrane region" description="Helical" evidence="6">
    <location>
        <begin position="167"/>
        <end position="186"/>
    </location>
</feature>
<keyword evidence="2" id="KW-0813">Transport</keyword>
<dbReference type="Gene3D" id="1.20.1250.20">
    <property type="entry name" value="MFS general substrate transporter like domains"/>
    <property type="match status" value="1"/>
</dbReference>
<evidence type="ECO:0000313" key="7">
    <source>
        <dbReference type="EMBL" id="ODN43940.1"/>
    </source>
</evidence>
<dbReference type="PANTHER" id="PTHR42718:SF9">
    <property type="entry name" value="MAJOR FACILITATOR SUPERFAMILY MULTIDRUG TRANSPORTER MFSC"/>
    <property type="match status" value="1"/>
</dbReference>
<protein>
    <recommendedName>
        <fullName evidence="9">Major facilitator superfamily (MFS) profile domain-containing protein</fullName>
    </recommendedName>
</protein>
<feature type="transmembrane region" description="Helical" evidence="6">
    <location>
        <begin position="310"/>
        <end position="332"/>
    </location>
</feature>
<sequence length="342" mass="37217">MINIPLSLICIFSLIKALPQKEAPHSLDASPQFDFSGAILFALSMGLVVFALMEVPQLGWQNPVFYISIALTVILMSLFIVIEKKVASPVLAIALLKRKTFLCSNLICFLAQGCALGMVFWVLWMQYSLGFSPIHAALYLLPAAMPYCVTSRISGSLVDKYGLHLPVRLGAILFLIGNAWILYGVIEKSHSNLVGGMLLFGCGWGLIVPGGVLGAMGSLSRREHGQGSGILNTMRQLGGAVGFAMMGMVVNSIDLSRIHHYISSVSDWSHLSSNSINHLLLAGYNHSLKIEPIKNIELLLSYLRASYDQAFIGGMLVSITFAVIILISSLFIDNRVEVACDR</sequence>
<dbReference type="InterPro" id="IPR011701">
    <property type="entry name" value="MFS"/>
</dbReference>
<reference evidence="7 8" key="1">
    <citation type="submission" date="2016-08" db="EMBL/GenBank/DDBJ databases">
        <title>Draft genome sequence of Candidatus Piscirickettsia litoralis, from seawater.</title>
        <authorList>
            <person name="Wan X."/>
            <person name="Lee A.J."/>
            <person name="Hou S."/>
            <person name="Donachie S.P."/>
        </authorList>
    </citation>
    <scope>NUCLEOTIDE SEQUENCE [LARGE SCALE GENOMIC DNA]</scope>
    <source>
        <strain evidence="7 8">Y2</strain>
    </source>
</reference>
<comment type="caution">
    <text evidence="7">The sequence shown here is derived from an EMBL/GenBank/DDBJ whole genome shotgun (WGS) entry which is preliminary data.</text>
</comment>
<feature type="transmembrane region" description="Helical" evidence="6">
    <location>
        <begin position="236"/>
        <end position="253"/>
    </location>
</feature>
<evidence type="ECO:0000256" key="6">
    <source>
        <dbReference type="SAM" id="Phobius"/>
    </source>
</evidence>
<keyword evidence="3 6" id="KW-0812">Transmembrane</keyword>
<evidence type="ECO:0000313" key="8">
    <source>
        <dbReference type="Proteomes" id="UP000094329"/>
    </source>
</evidence>
<name>A0ABX3A8P0_9GAMM</name>
<accession>A0ABX3A8P0</accession>
<feature type="transmembrane region" description="Helical" evidence="6">
    <location>
        <begin position="35"/>
        <end position="52"/>
    </location>
</feature>